<dbReference type="CDD" id="cd00130">
    <property type="entry name" value="PAS"/>
    <property type="match status" value="1"/>
</dbReference>
<feature type="non-terminal residue" evidence="3">
    <location>
        <position position="381"/>
    </location>
</feature>
<gene>
    <name evidence="3" type="ORF">F7O97_28000</name>
</gene>
<dbReference type="NCBIfam" id="TIGR00229">
    <property type="entry name" value="sensory_box"/>
    <property type="match status" value="1"/>
</dbReference>
<comment type="caution">
    <text evidence="3">The sequence shown here is derived from an EMBL/GenBank/DDBJ whole genome shotgun (WGS) entry which is preliminary data.</text>
</comment>
<dbReference type="InterPro" id="IPR050933">
    <property type="entry name" value="Circadian_TF"/>
</dbReference>
<feature type="domain" description="PAS" evidence="1">
    <location>
        <begin position="266"/>
        <end position="336"/>
    </location>
</feature>
<dbReference type="InterPro" id="IPR000014">
    <property type="entry name" value="PAS"/>
</dbReference>
<dbReference type="InterPro" id="IPR000700">
    <property type="entry name" value="PAS-assoc_C"/>
</dbReference>
<dbReference type="PANTHER" id="PTHR23042">
    <property type="entry name" value="CIRCADIAN PROTEIN CLOCK/ARNT/BMAL/PAS"/>
    <property type="match status" value="1"/>
</dbReference>
<evidence type="ECO:0000259" key="1">
    <source>
        <dbReference type="PROSITE" id="PS50112"/>
    </source>
</evidence>
<proteinExistence type="predicted"/>
<reference evidence="3" key="1">
    <citation type="submission" date="2019-09" db="EMBL/GenBank/DDBJ databases">
        <title>Whole genome sequence analysis of bacterial isolates in patients.</title>
        <authorList>
            <person name="Jeong K.C."/>
        </authorList>
    </citation>
    <scope>NUCLEOTIDE SEQUENCE</scope>
    <source>
        <strain evidence="3">KCJ3K105</strain>
    </source>
</reference>
<dbReference type="SMART" id="SM00091">
    <property type="entry name" value="PAS"/>
    <property type="match status" value="2"/>
</dbReference>
<feature type="domain" description="PAC" evidence="2">
    <location>
        <begin position="339"/>
        <end position="381"/>
    </location>
</feature>
<evidence type="ECO:0000259" key="2">
    <source>
        <dbReference type="PROSITE" id="PS50113"/>
    </source>
</evidence>
<protein>
    <submittedName>
        <fullName evidence="3">PAS domain S-box protein</fullName>
    </submittedName>
</protein>
<dbReference type="Gene3D" id="3.30.450.20">
    <property type="entry name" value="PAS domain"/>
    <property type="match status" value="1"/>
</dbReference>
<dbReference type="InterPro" id="IPR013655">
    <property type="entry name" value="PAS_fold_3"/>
</dbReference>
<organism evidence="3">
    <name type="scientific">Pseudomonas aeruginosa</name>
    <dbReference type="NCBI Taxonomy" id="287"/>
    <lineage>
        <taxon>Bacteria</taxon>
        <taxon>Pseudomonadati</taxon>
        <taxon>Pseudomonadota</taxon>
        <taxon>Gammaproteobacteria</taxon>
        <taxon>Pseudomonadales</taxon>
        <taxon>Pseudomonadaceae</taxon>
        <taxon>Pseudomonas</taxon>
    </lineage>
</organism>
<dbReference type="InterPro" id="IPR035965">
    <property type="entry name" value="PAS-like_dom_sf"/>
</dbReference>
<accession>A0A643IVS7</accession>
<dbReference type="PROSITE" id="PS50112">
    <property type="entry name" value="PAS"/>
    <property type="match status" value="1"/>
</dbReference>
<name>A0A643IVS7_PSEAI</name>
<sequence length="381" mass="42023">MSPLPASPALNSLLRLLREGAPLVERVGALRRLLLEHPGTRQAWYLAWQPQAQTYTPVPPSPALPPGAGEPNRASDLALRERLVRDGRLALDELRRSASWLGARLRRAGVEHGMAFALDLQAGDEGLLLVASDTPQSAALDWLGLLLAPLLAAARGVTRAAPFLAADPQPALLLDGEAQAVEFNQAFLALLGERPREVWRAYLPANHGQLVRASLGQARALGEVEAECDGRILLWQFIPDSAEARVLARCRDATASLRGEREAARASRLYRLITENTTDLISRHTLDGIFLDASPASWTLLGYWPEELRGRPAQALFHPQDRGQVALRAREALEQDGYLTITYRIRHRDGRYRWFETASRAIRETYTGAVVEVVSVSRDVT</sequence>
<dbReference type="Pfam" id="PF08447">
    <property type="entry name" value="PAS_3"/>
    <property type="match status" value="1"/>
</dbReference>
<dbReference type="EMBL" id="VZIV01000092">
    <property type="protein sequence ID" value="KAB0759411.1"/>
    <property type="molecule type" value="Genomic_DNA"/>
</dbReference>
<dbReference type="SUPFAM" id="SSF55785">
    <property type="entry name" value="PYP-like sensor domain (PAS domain)"/>
    <property type="match status" value="1"/>
</dbReference>
<evidence type="ECO:0000313" key="3">
    <source>
        <dbReference type="EMBL" id="KAB0759411.1"/>
    </source>
</evidence>
<dbReference type="PROSITE" id="PS50113">
    <property type="entry name" value="PAC"/>
    <property type="match status" value="1"/>
</dbReference>
<dbReference type="AlphaFoldDB" id="A0A643IVS7"/>